<accession>A0A2N5GPK7</accession>
<gene>
    <name evidence="1" type="ORF">CU635_06120</name>
    <name evidence="2" type="ORF">CVD25_01010</name>
</gene>
<protein>
    <submittedName>
        <fullName evidence="1">Uncharacterized protein</fullName>
    </submittedName>
</protein>
<dbReference type="EMBL" id="PGVD01000003">
    <property type="protein sequence ID" value="PLS00797.1"/>
    <property type="molecule type" value="Genomic_DNA"/>
</dbReference>
<dbReference type="Proteomes" id="UP000235114">
    <property type="component" value="Unassembled WGS sequence"/>
</dbReference>
<reference evidence="2 4" key="2">
    <citation type="submission" date="2017-12" db="EMBL/GenBank/DDBJ databases">
        <title>Comparative Functional Genomics of Dry Heat Resistant strains isolated from the Viking Spacecraft.</title>
        <authorList>
            <person name="Seuylemezian A."/>
            <person name="Cooper K."/>
            <person name="Vaishampayan P."/>
        </authorList>
    </citation>
    <scope>NUCLEOTIDE SEQUENCE [LARGE SCALE GENOMIC DNA]</scope>
    <source>
        <strain evidence="2 4">ATCC 29669</strain>
    </source>
</reference>
<proteinExistence type="predicted"/>
<keyword evidence="4" id="KW-1185">Reference proteome</keyword>
<reference evidence="1 3" key="1">
    <citation type="submission" date="2017-11" db="EMBL/GenBank/DDBJ databases">
        <title>Comparitive Functional Genomics of Dry Heat Resistant strains isolated from the Viking Spacecraft.</title>
        <authorList>
            <person name="Seuylemezian A."/>
            <person name="Cooper K."/>
            <person name="Vaishampayan P."/>
        </authorList>
    </citation>
    <scope>NUCLEOTIDE SEQUENCE [LARGE SCALE GENOMIC DNA]</scope>
    <source>
        <strain evidence="1 3">M4.6</strain>
    </source>
</reference>
<evidence type="ECO:0000313" key="3">
    <source>
        <dbReference type="Proteomes" id="UP000234951"/>
    </source>
</evidence>
<dbReference type="Proteomes" id="UP000234951">
    <property type="component" value="Unassembled WGS sequence"/>
</dbReference>
<dbReference type="EMBL" id="PGVA01000012">
    <property type="protein sequence ID" value="PLR84645.1"/>
    <property type="molecule type" value="Genomic_DNA"/>
</dbReference>
<comment type="caution">
    <text evidence="1">The sequence shown here is derived from an EMBL/GenBank/DDBJ whole genome shotgun (WGS) entry which is preliminary data.</text>
</comment>
<dbReference type="AlphaFoldDB" id="A0A2N5GPK7"/>
<evidence type="ECO:0000313" key="4">
    <source>
        <dbReference type="Proteomes" id="UP000235114"/>
    </source>
</evidence>
<dbReference type="RefSeq" id="WP_101576294.1">
    <property type="nucleotide sequence ID" value="NZ_PGVA01000012.1"/>
</dbReference>
<name>A0A2N5GPK7_9BACI</name>
<evidence type="ECO:0000313" key="2">
    <source>
        <dbReference type="EMBL" id="PLS00797.1"/>
    </source>
</evidence>
<organism evidence="1 3">
    <name type="scientific">Bacillus canaveralius</name>
    <dbReference type="NCBI Taxonomy" id="1403243"/>
    <lineage>
        <taxon>Bacteria</taxon>
        <taxon>Bacillati</taxon>
        <taxon>Bacillota</taxon>
        <taxon>Bacilli</taxon>
        <taxon>Bacillales</taxon>
        <taxon>Bacillaceae</taxon>
        <taxon>Bacillus</taxon>
    </lineage>
</organism>
<sequence>MQKLKCLFGFHKERWLGFEKPFYQLVLMKCDCCGKYNVWHTGINLNYWTKNLNKIPKDIREFIVENKL</sequence>
<evidence type="ECO:0000313" key="1">
    <source>
        <dbReference type="EMBL" id="PLR84645.1"/>
    </source>
</evidence>